<dbReference type="SMART" id="SM00369">
    <property type="entry name" value="LRR_TYP"/>
    <property type="match status" value="4"/>
</dbReference>
<reference evidence="6" key="1">
    <citation type="submission" date="2014-09" db="EMBL/GenBank/DDBJ databases">
        <authorList>
            <person name="Sharma Rahul"/>
            <person name="Thines Marco"/>
        </authorList>
    </citation>
    <scope>NUCLEOTIDE SEQUENCE [LARGE SCALE GENOMIC DNA]</scope>
</reference>
<name>A0A0P1AZM6_PLAHL</name>
<dbReference type="PANTHER" id="PTHR15454">
    <property type="entry name" value="NISCHARIN RELATED"/>
    <property type="match status" value="1"/>
</dbReference>
<dbReference type="OrthoDB" id="1060944at2759"/>
<keyword evidence="2" id="KW-0677">Repeat</keyword>
<feature type="region of interest" description="Disordered" evidence="4">
    <location>
        <begin position="991"/>
        <end position="1029"/>
    </location>
</feature>
<keyword evidence="6" id="KW-1185">Reference proteome</keyword>
<dbReference type="PANTHER" id="PTHR15454:SF73">
    <property type="entry name" value="DYNEIN AXONEMAL LIGHT CHAIN 1"/>
    <property type="match status" value="1"/>
</dbReference>
<dbReference type="GeneID" id="36400277"/>
<dbReference type="Gene3D" id="3.80.10.10">
    <property type="entry name" value="Ribonuclease Inhibitor"/>
    <property type="match status" value="1"/>
</dbReference>
<dbReference type="SUPFAM" id="SSF52058">
    <property type="entry name" value="L domain-like"/>
    <property type="match status" value="1"/>
</dbReference>
<keyword evidence="1" id="KW-0433">Leucine-rich repeat</keyword>
<dbReference type="EMBL" id="CCYD01002864">
    <property type="protein sequence ID" value="CEG47897.1"/>
    <property type="molecule type" value="Genomic_DNA"/>
</dbReference>
<dbReference type="InterPro" id="IPR001611">
    <property type="entry name" value="Leu-rich_rpt"/>
</dbReference>
<protein>
    <submittedName>
        <fullName evidence="5">Hypothetical leucine rich repeat protein</fullName>
    </submittedName>
</protein>
<evidence type="ECO:0000256" key="3">
    <source>
        <dbReference type="SAM" id="Coils"/>
    </source>
</evidence>
<dbReference type="RefSeq" id="XP_024584266.1">
    <property type="nucleotide sequence ID" value="XM_024718915.1"/>
</dbReference>
<dbReference type="InterPro" id="IPR003591">
    <property type="entry name" value="Leu-rich_rpt_typical-subtyp"/>
</dbReference>
<feature type="coiled-coil region" evidence="3">
    <location>
        <begin position="875"/>
        <end position="966"/>
    </location>
</feature>
<feature type="region of interest" description="Disordered" evidence="4">
    <location>
        <begin position="312"/>
        <end position="333"/>
    </location>
</feature>
<feature type="coiled-coil region" evidence="3">
    <location>
        <begin position="800"/>
        <end position="838"/>
    </location>
</feature>
<sequence>MPLQTLTPELAAQIAADYPKLQSLNLSCNALRDVRHLQLLPQSLVQLDLSGNCLLALPEELGTWLPALRLLRLHGNALESLRALGGCKQLQTLDVGANNVALVSELRFLQPLTQLRHLTLSENLLAESVIYRRETLAMLPQLQTLDGLEITVAERLHAKLQLKTQLQNDVLSPRDQSPAPSRKLLLPDSLRIQQNWKEPVTMLPVKSLTIATVNGLKKTNEVNQNETQCNANEKKSVARAEEGGQPSPLPLPFPLPTATTVTTSLTQAPPFGPSVPKKGEMVRPQATKLNLQGYNYPRHGIKEPRIFEDKFDANTRSQRTNNQYDSSATENAETRESLLKSRVEALEGILAIQDRTMRQTLLQFGEQSSHFQTNYFSKSNSDVAPTVKAAAAVYTRLLAAWREKCVGLMVQAQSNQLANEAIMDRFQQQEGLLSRDLARCEENIEMWQRRAADFEAQRDLEVVATRQAEAQRVKANEKCERAVRTLAVEREKLQSLSENVVQFTGGLVREKVELLHGSCARLQALERRLVLAKERIDLAFFLVTHREARLRNSEAALEADRRVWAHRLEQMRNTRLQGQENSDENNHDKSDVTMRLLSDGKLLRPATETALRALFHGLDCYDTGMIQSHVLLHALRHGDTAVLNVVGGPKKLSKLVSHVEAALAERNRGTLTWGEFLLLFIPESSTPSAMMSENCLDLAQKVSTRSLSDSTDVCYLCTKMKNNEHPSWPFDSMSSTSHLLDQTDKETIKVRNRRELKAMETLSLTELVHQVAVLKKDRQYLWHLLARDAHDLRGRVRRVRQEWEAKTSKLVLQVENLQRDLKEQIKIVQNNHEQQEQAKVAQDEASLEIQRLRELLSTQKHDFELQRNKQEAELADRLQHEHDVWQTEIQDARLAHSLLQIEHGKQQVRIRQLERDITRQKESLIAHETERVASLEDKVRRRDSELARLRREQNTILNSLRAHEQKLAMVNAEMEAMPTESVATQTDRTSFVTQKSMGSQTHAVQAGGKRDKTHDQNMPVLRIGSDNNL</sequence>
<proteinExistence type="predicted"/>
<feature type="compositionally biased region" description="Polar residues" evidence="4">
    <location>
        <begin position="991"/>
        <end position="1003"/>
    </location>
</feature>
<dbReference type="InterPro" id="IPR032675">
    <property type="entry name" value="LRR_dom_sf"/>
</dbReference>
<evidence type="ECO:0000256" key="2">
    <source>
        <dbReference type="ARBA" id="ARBA00022737"/>
    </source>
</evidence>
<dbReference type="GO" id="GO:0005737">
    <property type="term" value="C:cytoplasm"/>
    <property type="evidence" value="ECO:0007669"/>
    <property type="project" value="TreeGrafter"/>
</dbReference>
<organism evidence="5 6">
    <name type="scientific">Plasmopara halstedii</name>
    <name type="common">Downy mildew of sunflower</name>
    <dbReference type="NCBI Taxonomy" id="4781"/>
    <lineage>
        <taxon>Eukaryota</taxon>
        <taxon>Sar</taxon>
        <taxon>Stramenopiles</taxon>
        <taxon>Oomycota</taxon>
        <taxon>Peronosporomycetes</taxon>
        <taxon>Peronosporales</taxon>
        <taxon>Peronosporaceae</taxon>
        <taxon>Plasmopara</taxon>
    </lineage>
</organism>
<feature type="coiled-coil region" evidence="3">
    <location>
        <begin position="437"/>
        <end position="499"/>
    </location>
</feature>
<keyword evidence="3" id="KW-0175">Coiled coil</keyword>
<feature type="compositionally biased region" description="Basic and acidic residues" evidence="4">
    <location>
        <begin position="232"/>
        <end position="242"/>
    </location>
</feature>
<accession>A0A0P1AZM6</accession>
<evidence type="ECO:0000313" key="5">
    <source>
        <dbReference type="EMBL" id="CEG47897.1"/>
    </source>
</evidence>
<evidence type="ECO:0000313" key="6">
    <source>
        <dbReference type="Proteomes" id="UP000054928"/>
    </source>
</evidence>
<feature type="region of interest" description="Disordered" evidence="4">
    <location>
        <begin position="226"/>
        <end position="253"/>
    </location>
</feature>
<dbReference type="Proteomes" id="UP000054928">
    <property type="component" value="Unassembled WGS sequence"/>
</dbReference>
<dbReference type="OMA" id="VWAHRLE"/>
<evidence type="ECO:0000256" key="4">
    <source>
        <dbReference type="SAM" id="MobiDB-lite"/>
    </source>
</evidence>
<evidence type="ECO:0000256" key="1">
    <source>
        <dbReference type="ARBA" id="ARBA00022614"/>
    </source>
</evidence>
<feature type="compositionally biased region" description="Polar residues" evidence="4">
    <location>
        <begin position="314"/>
        <end position="331"/>
    </location>
</feature>
<dbReference type="STRING" id="4781.A0A0P1AZM6"/>
<dbReference type="AlphaFoldDB" id="A0A0P1AZM6"/>
<dbReference type="PROSITE" id="PS51450">
    <property type="entry name" value="LRR"/>
    <property type="match status" value="1"/>
</dbReference>